<dbReference type="GO" id="GO:0000993">
    <property type="term" value="F:RNA polymerase II complex binding"/>
    <property type="evidence" value="ECO:0007669"/>
    <property type="project" value="InterPro"/>
</dbReference>
<feature type="region of interest" description="Disordered" evidence="2">
    <location>
        <begin position="375"/>
        <end position="450"/>
    </location>
</feature>
<feature type="region of interest" description="Disordered" evidence="2">
    <location>
        <begin position="638"/>
        <end position="676"/>
    </location>
</feature>
<organism evidence="5 6">
    <name type="scientific">Lasallia pustulata</name>
    <dbReference type="NCBI Taxonomy" id="136370"/>
    <lineage>
        <taxon>Eukaryota</taxon>
        <taxon>Fungi</taxon>
        <taxon>Dikarya</taxon>
        <taxon>Ascomycota</taxon>
        <taxon>Pezizomycotina</taxon>
        <taxon>Lecanoromycetes</taxon>
        <taxon>OSLEUM clade</taxon>
        <taxon>Umbilicariomycetidae</taxon>
        <taxon>Umbilicariales</taxon>
        <taxon>Umbilicariaceae</taxon>
        <taxon>Lasallia</taxon>
    </lineage>
</organism>
<dbReference type="Pfam" id="PF11526">
    <property type="entry name" value="Pfc11_Clp1_ID"/>
    <property type="match status" value="1"/>
</dbReference>
<dbReference type="PROSITE" id="PS50179">
    <property type="entry name" value="VHS"/>
    <property type="match status" value="1"/>
</dbReference>
<dbReference type="GO" id="GO:0031124">
    <property type="term" value="P:mRNA 3'-end processing"/>
    <property type="evidence" value="ECO:0007669"/>
    <property type="project" value="InterPro"/>
</dbReference>
<feature type="region of interest" description="Disordered" evidence="2">
    <location>
        <begin position="314"/>
        <end position="350"/>
    </location>
</feature>
<dbReference type="GO" id="GO:0035091">
    <property type="term" value="F:phosphatidylinositol binding"/>
    <property type="evidence" value="ECO:0007669"/>
    <property type="project" value="InterPro"/>
</dbReference>
<dbReference type="InterPro" id="IPR045154">
    <property type="entry name" value="PCF11-like"/>
</dbReference>
<dbReference type="InterPro" id="IPR002014">
    <property type="entry name" value="VHS_dom"/>
</dbReference>
<evidence type="ECO:0000313" key="5">
    <source>
        <dbReference type="EMBL" id="SLM34316.1"/>
    </source>
</evidence>
<evidence type="ECO:0000259" key="3">
    <source>
        <dbReference type="PROSITE" id="PS50179"/>
    </source>
</evidence>
<evidence type="ECO:0000313" key="6">
    <source>
        <dbReference type="Proteomes" id="UP000192927"/>
    </source>
</evidence>
<dbReference type="InterPro" id="IPR008942">
    <property type="entry name" value="ENTH_VHS"/>
</dbReference>
<name>A0A1W5CTY8_9LECA</name>
<dbReference type="Proteomes" id="UP000192927">
    <property type="component" value="Unassembled WGS sequence"/>
</dbReference>
<feature type="domain" description="CID" evidence="4">
    <location>
        <begin position="6"/>
        <end position="144"/>
    </location>
</feature>
<dbReference type="InterPro" id="IPR054127">
    <property type="entry name" value="Pcf11_C"/>
</dbReference>
<evidence type="ECO:0000259" key="4">
    <source>
        <dbReference type="PROSITE" id="PS51391"/>
    </source>
</evidence>
<protein>
    <submittedName>
        <fullName evidence="5">VHS</fullName>
    </submittedName>
</protein>
<sequence length="676" mass="74111">MSVGLPSDEVAEDYKNSLEDLTMNSRYEISNLTVIAKENTEHAMAISRVLENHIRNAPPDRKLPALYVLDSVVKNVGTPYTLFLGRNLYQTFMDAYSLVNSQIRKKLDEMLKTWKEPVPGSLETRPVFPVEITRPIENALIKAKTMAVQQQQQQARGQLEMFNRNRSMATPNGSFRNTPTPPQNNARYPPPNPSGFVQHYPSHLTGAPNGHHQILRPSASPYPQYASPQPTPSQFQPPFQQPSSYPQLQPPDNIGSLHRDIENLIRIARAEFAANPFETAIQTRLKALLDLQSILESQQLPPDQIQLIRDQVAQLSPPPRPSSVAPSQNAPPPVLAAVPPPQSSGVQQPPDLQALLSSNALADLLASAARAQQTPNIPPNAAIPMQQRQAQTPQPSNPPISAPPSGESSLLAQLRASGLLPYPGNTPAAGSVPPPPPQFPSSLPTPNIQNPLVLPSGMSRPAQTEVRNDVQLTSASVKIPRPHLIDMLYGARPNQCSTCGRRFLASEEDRKRKARHLDWHFRTNQRLADSARRGQSRSWYVDEMEWIRSKDNVEDDANDGPAGSDASKASAATAAAKNDPKTKYIPVPNDPILSNAPCPICQERFETVFNDEAQDFVWMDAIKIGGRVFHASCHAEMKKDGGSTPLRTSTPDSVLGKRKAEGSDPNASRAKLVNGI</sequence>
<dbReference type="Pfam" id="PF21936">
    <property type="entry name" value="Pcf11_C"/>
    <property type="match status" value="1"/>
</dbReference>
<comment type="subunit">
    <text evidence="1">Component of the ESCRT-0 complex composed of HSE1 and VPS27.</text>
</comment>
<dbReference type="PROSITE" id="PS51391">
    <property type="entry name" value="CID"/>
    <property type="match status" value="1"/>
</dbReference>
<dbReference type="SUPFAM" id="SSF48464">
    <property type="entry name" value="ENTH/VHS domain"/>
    <property type="match status" value="1"/>
</dbReference>
<dbReference type="GO" id="GO:0007034">
    <property type="term" value="P:vacuolar transport"/>
    <property type="evidence" value="ECO:0007669"/>
    <property type="project" value="UniProtKB-ARBA"/>
</dbReference>
<dbReference type="PANTHER" id="PTHR15921:SF3">
    <property type="entry name" value="PRE-MRNA CLEAVAGE COMPLEX 2 PROTEIN PCF11"/>
    <property type="match status" value="1"/>
</dbReference>
<feature type="region of interest" description="Disordered" evidence="2">
    <location>
        <begin position="161"/>
        <end position="256"/>
    </location>
</feature>
<dbReference type="CDD" id="cd16982">
    <property type="entry name" value="CID_Pcf11"/>
    <property type="match status" value="1"/>
</dbReference>
<dbReference type="FunFam" id="1.25.40.90:FF:000016">
    <property type="entry name" value="mRNA cleavage factor complex component Pcf11"/>
    <property type="match status" value="1"/>
</dbReference>
<dbReference type="GO" id="GO:0005849">
    <property type="term" value="C:mRNA cleavage factor complex"/>
    <property type="evidence" value="ECO:0007669"/>
    <property type="project" value="InterPro"/>
</dbReference>
<dbReference type="InterPro" id="IPR006569">
    <property type="entry name" value="CID_dom"/>
</dbReference>
<dbReference type="Pfam" id="PF04818">
    <property type="entry name" value="CID"/>
    <property type="match status" value="1"/>
</dbReference>
<dbReference type="GO" id="GO:0003729">
    <property type="term" value="F:mRNA binding"/>
    <property type="evidence" value="ECO:0007669"/>
    <property type="project" value="InterPro"/>
</dbReference>
<dbReference type="InterPro" id="IPR021605">
    <property type="entry name" value="Pcf11_Clp1-ID"/>
</dbReference>
<accession>A0A1W5CTY8</accession>
<dbReference type="PANTHER" id="PTHR15921">
    <property type="entry name" value="PRE-MRNA CLEAVAGE COMPLEX II"/>
    <property type="match status" value="1"/>
</dbReference>
<feature type="compositionally biased region" description="Low complexity" evidence="2">
    <location>
        <begin position="217"/>
        <end position="251"/>
    </location>
</feature>
<dbReference type="GO" id="GO:0016192">
    <property type="term" value="P:vesicle-mediated transport"/>
    <property type="evidence" value="ECO:0007669"/>
    <property type="project" value="UniProtKB-ARBA"/>
</dbReference>
<evidence type="ECO:0000256" key="2">
    <source>
        <dbReference type="SAM" id="MobiDB-lite"/>
    </source>
</evidence>
<feature type="domain" description="VHS" evidence="3">
    <location>
        <begin position="48"/>
        <end position="126"/>
    </location>
</feature>
<dbReference type="GO" id="GO:0006369">
    <property type="term" value="P:termination of RNA polymerase II transcription"/>
    <property type="evidence" value="ECO:0007669"/>
    <property type="project" value="InterPro"/>
</dbReference>
<proteinExistence type="predicted"/>
<reference evidence="6" key="1">
    <citation type="submission" date="2017-03" db="EMBL/GenBank/DDBJ databases">
        <authorList>
            <person name="Sharma R."/>
            <person name="Thines M."/>
        </authorList>
    </citation>
    <scope>NUCLEOTIDE SEQUENCE [LARGE SCALE GENOMIC DNA]</scope>
</reference>
<feature type="region of interest" description="Disordered" evidence="2">
    <location>
        <begin position="553"/>
        <end position="583"/>
    </location>
</feature>
<feature type="compositionally biased region" description="Pro residues" evidence="2">
    <location>
        <begin position="329"/>
        <end position="342"/>
    </location>
</feature>
<dbReference type="SMART" id="SM00582">
    <property type="entry name" value="RPR"/>
    <property type="match status" value="1"/>
</dbReference>
<dbReference type="EMBL" id="FWEW01000274">
    <property type="protein sequence ID" value="SLM34316.1"/>
    <property type="molecule type" value="Genomic_DNA"/>
</dbReference>
<feature type="compositionally biased region" description="Polar residues" evidence="2">
    <location>
        <begin position="164"/>
        <end position="186"/>
    </location>
</feature>
<feature type="compositionally biased region" description="Low complexity" evidence="2">
    <location>
        <begin position="559"/>
        <end position="577"/>
    </location>
</feature>
<dbReference type="GO" id="GO:0005737">
    <property type="term" value="C:cytoplasm"/>
    <property type="evidence" value="ECO:0007669"/>
    <property type="project" value="TreeGrafter"/>
</dbReference>
<dbReference type="GO" id="GO:0043130">
    <property type="term" value="F:ubiquitin binding"/>
    <property type="evidence" value="ECO:0007669"/>
    <property type="project" value="InterPro"/>
</dbReference>
<dbReference type="InterPro" id="IPR047415">
    <property type="entry name" value="Pcf11_CID"/>
</dbReference>
<dbReference type="Gene3D" id="1.25.40.90">
    <property type="match status" value="1"/>
</dbReference>
<dbReference type="AlphaFoldDB" id="A0A1W5CTY8"/>
<evidence type="ECO:0000256" key="1">
    <source>
        <dbReference type="ARBA" id="ARBA00011446"/>
    </source>
</evidence>
<keyword evidence="6" id="KW-1185">Reference proteome</keyword>